<accession>A0ABQ4WCM4</accession>
<comment type="caution">
    <text evidence="1">The sequence shown here is derived from an EMBL/GenBank/DDBJ whole genome shotgun (WGS) entry which is preliminary data.</text>
</comment>
<evidence type="ECO:0000313" key="2">
    <source>
        <dbReference type="Proteomes" id="UP001151760"/>
    </source>
</evidence>
<sequence>MEEYIKLEEEKACRHAIVFNDKLTSEEAFSCEPMVSPLYNNKIDFRISFNEYEDEDYTPIVSCFDDLDFFKDVENEFPAIVYNDTLTSKSDFLTEPTLSPQHIDEFDLKDETSLSEYEVEQNILYFNDLFPFNIIYPDDLKSDKDNDDNEIDIMQSSGDLHKAYGYSTLMLISRILRRGRMLIEHRDAQGYSVFTSRAWRRLFEIKGPLVHELILEFFSTFRFGEAVLDLDMAGAL</sequence>
<name>A0ABQ4WCM4_9ASTR</name>
<gene>
    <name evidence="1" type="ORF">Tco_0623953</name>
</gene>
<organism evidence="1 2">
    <name type="scientific">Tanacetum coccineum</name>
    <dbReference type="NCBI Taxonomy" id="301880"/>
    <lineage>
        <taxon>Eukaryota</taxon>
        <taxon>Viridiplantae</taxon>
        <taxon>Streptophyta</taxon>
        <taxon>Embryophyta</taxon>
        <taxon>Tracheophyta</taxon>
        <taxon>Spermatophyta</taxon>
        <taxon>Magnoliopsida</taxon>
        <taxon>eudicotyledons</taxon>
        <taxon>Gunneridae</taxon>
        <taxon>Pentapetalae</taxon>
        <taxon>asterids</taxon>
        <taxon>campanulids</taxon>
        <taxon>Asterales</taxon>
        <taxon>Asteraceae</taxon>
        <taxon>Asteroideae</taxon>
        <taxon>Anthemideae</taxon>
        <taxon>Anthemidinae</taxon>
        <taxon>Tanacetum</taxon>
    </lineage>
</organism>
<evidence type="ECO:0000313" key="1">
    <source>
        <dbReference type="EMBL" id="GJS50591.1"/>
    </source>
</evidence>
<dbReference type="EMBL" id="BQNB010008527">
    <property type="protein sequence ID" value="GJS50591.1"/>
    <property type="molecule type" value="Genomic_DNA"/>
</dbReference>
<protein>
    <submittedName>
        <fullName evidence="1">Uncharacterized protein</fullName>
    </submittedName>
</protein>
<reference evidence="1" key="1">
    <citation type="journal article" date="2022" name="Int. J. Mol. Sci.">
        <title>Draft Genome of Tanacetum Coccineum: Genomic Comparison of Closely Related Tanacetum-Family Plants.</title>
        <authorList>
            <person name="Yamashiro T."/>
            <person name="Shiraishi A."/>
            <person name="Nakayama K."/>
            <person name="Satake H."/>
        </authorList>
    </citation>
    <scope>NUCLEOTIDE SEQUENCE</scope>
</reference>
<reference evidence="1" key="2">
    <citation type="submission" date="2022-01" db="EMBL/GenBank/DDBJ databases">
        <authorList>
            <person name="Yamashiro T."/>
            <person name="Shiraishi A."/>
            <person name="Satake H."/>
            <person name="Nakayama K."/>
        </authorList>
    </citation>
    <scope>NUCLEOTIDE SEQUENCE</scope>
</reference>
<keyword evidence="2" id="KW-1185">Reference proteome</keyword>
<proteinExistence type="predicted"/>
<dbReference type="Proteomes" id="UP001151760">
    <property type="component" value="Unassembled WGS sequence"/>
</dbReference>